<dbReference type="EMBL" id="AODL01000007">
    <property type="protein sequence ID" value="EUJ45585.1"/>
    <property type="molecule type" value="Genomic_DNA"/>
</dbReference>
<evidence type="ECO:0000313" key="1">
    <source>
        <dbReference type="EMBL" id="EUJ45585.1"/>
    </source>
</evidence>
<gene>
    <name evidence="1" type="ORF">PRIP_07013</name>
</gene>
<accession>W7D950</accession>
<reference evidence="1 2" key="1">
    <citation type="journal article" date="2014" name="Int. J. Syst. Evol. Microbiol.">
        <title>Listeria floridensis sp. nov., Listeria aquatica sp. nov., Listeria cornellensis sp. nov., Listeria riparia sp. nov. and Listeria grandensis sp. nov., from agricultural and natural environments.</title>
        <authorList>
            <person name="den Bakker H.C."/>
            <person name="Warchocki S."/>
            <person name="Wright E.M."/>
            <person name="Allred A.F."/>
            <person name="Ahlstrom C."/>
            <person name="Manuel C.S."/>
            <person name="Stasiewicz M.J."/>
            <person name="Burrell A."/>
            <person name="Roof S."/>
            <person name="Strawn L."/>
            <person name="Fortes E.D."/>
            <person name="Nightingale K.K."/>
            <person name="Kephart D."/>
            <person name="Wiedmann M."/>
        </authorList>
    </citation>
    <scope>NUCLEOTIDE SEQUENCE [LARGE SCALE GENOMIC DNA]</scope>
    <source>
        <strain evidence="1 2">FSL S10-1204</strain>
    </source>
</reference>
<sequence>MEFDVYMQEIHWADSIGRKDIANQLFENYLVERQHITNHLK</sequence>
<keyword evidence="2" id="KW-1185">Reference proteome</keyword>
<dbReference type="AlphaFoldDB" id="W7D950"/>
<evidence type="ECO:0000313" key="2">
    <source>
        <dbReference type="Proteomes" id="UP000019248"/>
    </source>
</evidence>
<protein>
    <submittedName>
        <fullName evidence="1">Uncharacterized protein</fullName>
    </submittedName>
</protein>
<proteinExistence type="predicted"/>
<dbReference type="Proteomes" id="UP000019248">
    <property type="component" value="Unassembled WGS sequence"/>
</dbReference>
<comment type="caution">
    <text evidence="1">The sequence shown here is derived from an EMBL/GenBank/DDBJ whole genome shotgun (WGS) entry which is preliminary data.</text>
</comment>
<name>W7D950_9LIST</name>
<dbReference type="PATRIC" id="fig|1265816.5.peg.1389"/>
<organism evidence="1 2">
    <name type="scientific">Listeria riparia FSL S10-1204</name>
    <dbReference type="NCBI Taxonomy" id="1265816"/>
    <lineage>
        <taxon>Bacteria</taxon>
        <taxon>Bacillati</taxon>
        <taxon>Bacillota</taxon>
        <taxon>Bacilli</taxon>
        <taxon>Bacillales</taxon>
        <taxon>Listeriaceae</taxon>
        <taxon>Listeria</taxon>
    </lineage>
</organism>